<evidence type="ECO:0000313" key="1">
    <source>
        <dbReference type="EMBL" id="MFC5530630.1"/>
    </source>
</evidence>
<dbReference type="Pfam" id="PF08810">
    <property type="entry name" value="KapB"/>
    <property type="match status" value="1"/>
</dbReference>
<dbReference type="Gene3D" id="2.30.30.430">
    <property type="entry name" value="Kinase associated protein B domain"/>
    <property type="match status" value="1"/>
</dbReference>
<evidence type="ECO:0000313" key="2">
    <source>
        <dbReference type="Proteomes" id="UP001596108"/>
    </source>
</evidence>
<reference evidence="2" key="1">
    <citation type="journal article" date="2019" name="Int. J. Syst. Evol. Microbiol.">
        <title>The Global Catalogue of Microorganisms (GCM) 10K type strain sequencing project: providing services to taxonomists for standard genome sequencing and annotation.</title>
        <authorList>
            <consortium name="The Broad Institute Genomics Platform"/>
            <consortium name="The Broad Institute Genome Sequencing Center for Infectious Disease"/>
            <person name="Wu L."/>
            <person name="Ma J."/>
        </authorList>
    </citation>
    <scope>NUCLEOTIDE SEQUENCE [LARGE SCALE GENOMIC DNA]</scope>
    <source>
        <strain evidence="2">CGMCC 1.18578</strain>
    </source>
</reference>
<organism evidence="1 2">
    <name type="scientific">Cohnella yongneupensis</name>
    <dbReference type="NCBI Taxonomy" id="425006"/>
    <lineage>
        <taxon>Bacteria</taxon>
        <taxon>Bacillati</taxon>
        <taxon>Bacillota</taxon>
        <taxon>Bacilli</taxon>
        <taxon>Bacillales</taxon>
        <taxon>Paenibacillaceae</taxon>
        <taxon>Cohnella</taxon>
    </lineage>
</organism>
<dbReference type="InterPro" id="IPR014916">
    <property type="entry name" value="KapB"/>
</dbReference>
<dbReference type="EMBL" id="JBHSNC010000043">
    <property type="protein sequence ID" value="MFC5530630.1"/>
    <property type="molecule type" value="Genomic_DNA"/>
</dbReference>
<keyword evidence="2" id="KW-1185">Reference proteome</keyword>
<name>A0ABW0R0J6_9BACL</name>
<comment type="caution">
    <text evidence="1">The sequence shown here is derived from an EMBL/GenBank/DDBJ whole genome shotgun (WGS) entry which is preliminary data.</text>
</comment>
<dbReference type="SUPFAM" id="SSF141251">
    <property type="entry name" value="Kinase-associated protein B-like"/>
    <property type="match status" value="1"/>
</dbReference>
<proteinExistence type="predicted"/>
<accession>A0ABW0R0J6</accession>
<sequence>MENGGTTQEIVKVTYKTGDYAGEVVDRDERRILVKILSVLKHPTQGDLHHPYDPDVPLFHERRALAYTEKVWIPRQGVEPYRGEVIAYADSLKRALGAEIEQIDRLNRWSARCLEQLDTLRKDYGY</sequence>
<dbReference type="InterPro" id="IPR038080">
    <property type="entry name" value="KapB_sf"/>
</dbReference>
<dbReference type="SMART" id="SM01298">
    <property type="entry name" value="KapB"/>
    <property type="match status" value="1"/>
</dbReference>
<gene>
    <name evidence="1" type="primary">kapB</name>
    <name evidence="1" type="ORF">ACFPQ4_14420</name>
</gene>
<protein>
    <submittedName>
        <fullName evidence="1">Sporulation phosphorelay system protein KapB</fullName>
    </submittedName>
</protein>
<dbReference type="RefSeq" id="WP_378112572.1">
    <property type="nucleotide sequence ID" value="NZ_JBHSNC010000043.1"/>
</dbReference>
<dbReference type="Proteomes" id="UP001596108">
    <property type="component" value="Unassembled WGS sequence"/>
</dbReference>